<dbReference type="EMBL" id="JACTNZ010000006">
    <property type="protein sequence ID" value="KAG5544893.1"/>
    <property type="molecule type" value="Genomic_DNA"/>
</dbReference>
<proteinExistence type="predicted"/>
<protein>
    <submittedName>
        <fullName evidence="1">Uncharacterized protein</fullName>
    </submittedName>
</protein>
<keyword evidence="2" id="KW-1185">Reference proteome</keyword>
<reference evidence="1 2" key="1">
    <citation type="submission" date="2020-08" db="EMBL/GenBank/DDBJ databases">
        <title>Plant Genome Project.</title>
        <authorList>
            <person name="Zhang R.-G."/>
        </authorList>
    </citation>
    <scope>NUCLEOTIDE SEQUENCE [LARGE SCALE GENOMIC DNA]</scope>
    <source>
        <strain evidence="1">WSP0</strain>
        <tissue evidence="1">Leaf</tissue>
    </source>
</reference>
<evidence type="ECO:0000313" key="1">
    <source>
        <dbReference type="EMBL" id="KAG5544893.1"/>
    </source>
</evidence>
<accession>A0AAV6JXT4</accession>
<dbReference type="Proteomes" id="UP000823749">
    <property type="component" value="Chromosome 6"/>
</dbReference>
<dbReference type="AlphaFoldDB" id="A0AAV6JXT4"/>
<sequence length="73" mass="7979">MEDAQVQGEDANPLGECGVVAPRHSFSGTTPLYSAGYLQQGVRRLAASRPSDEQVSKQERESVLEVRRVAYLS</sequence>
<name>A0AAV6JXT4_9ERIC</name>
<comment type="caution">
    <text evidence="1">The sequence shown here is derived from an EMBL/GenBank/DDBJ whole genome shotgun (WGS) entry which is preliminary data.</text>
</comment>
<evidence type="ECO:0000313" key="2">
    <source>
        <dbReference type="Proteomes" id="UP000823749"/>
    </source>
</evidence>
<organism evidence="1 2">
    <name type="scientific">Rhododendron griersonianum</name>
    <dbReference type="NCBI Taxonomy" id="479676"/>
    <lineage>
        <taxon>Eukaryota</taxon>
        <taxon>Viridiplantae</taxon>
        <taxon>Streptophyta</taxon>
        <taxon>Embryophyta</taxon>
        <taxon>Tracheophyta</taxon>
        <taxon>Spermatophyta</taxon>
        <taxon>Magnoliopsida</taxon>
        <taxon>eudicotyledons</taxon>
        <taxon>Gunneridae</taxon>
        <taxon>Pentapetalae</taxon>
        <taxon>asterids</taxon>
        <taxon>Ericales</taxon>
        <taxon>Ericaceae</taxon>
        <taxon>Ericoideae</taxon>
        <taxon>Rhodoreae</taxon>
        <taxon>Rhododendron</taxon>
    </lineage>
</organism>
<gene>
    <name evidence="1" type="ORF">RHGRI_017376</name>
</gene>